<gene>
    <name evidence="9" type="ORF">KP509_34G063300</name>
</gene>
<protein>
    <recommendedName>
        <fullName evidence="7">CASP-like protein</fullName>
    </recommendedName>
</protein>
<dbReference type="OrthoDB" id="749363at2759"/>
<dbReference type="AlphaFoldDB" id="A0A8T2QL19"/>
<evidence type="ECO:0000256" key="7">
    <source>
        <dbReference type="RuleBase" id="RU361233"/>
    </source>
</evidence>
<dbReference type="Proteomes" id="UP000825935">
    <property type="component" value="Chromosome 34"/>
</dbReference>
<accession>A0A8T2QL19</accession>
<dbReference type="InterPro" id="IPR006702">
    <property type="entry name" value="CASP_dom"/>
</dbReference>
<keyword evidence="10" id="KW-1185">Reference proteome</keyword>
<keyword evidence="3 7" id="KW-1003">Cell membrane</keyword>
<keyword evidence="4 7" id="KW-0812">Transmembrane</keyword>
<proteinExistence type="inferred from homology"/>
<organism evidence="9 10">
    <name type="scientific">Ceratopteris richardii</name>
    <name type="common">Triangle waterfern</name>
    <dbReference type="NCBI Taxonomy" id="49495"/>
    <lineage>
        <taxon>Eukaryota</taxon>
        <taxon>Viridiplantae</taxon>
        <taxon>Streptophyta</taxon>
        <taxon>Embryophyta</taxon>
        <taxon>Tracheophyta</taxon>
        <taxon>Polypodiopsida</taxon>
        <taxon>Polypodiidae</taxon>
        <taxon>Polypodiales</taxon>
        <taxon>Pteridineae</taxon>
        <taxon>Pteridaceae</taxon>
        <taxon>Parkerioideae</taxon>
        <taxon>Ceratopteris</taxon>
    </lineage>
</organism>
<comment type="similarity">
    <text evidence="2 7">Belongs to the Casparian strip membrane proteins (CASP) family.</text>
</comment>
<evidence type="ECO:0000256" key="2">
    <source>
        <dbReference type="ARBA" id="ARBA00007651"/>
    </source>
</evidence>
<evidence type="ECO:0000313" key="10">
    <source>
        <dbReference type="Proteomes" id="UP000825935"/>
    </source>
</evidence>
<comment type="subcellular location">
    <subcellularLocation>
        <location evidence="1 7">Cell membrane</location>
        <topology evidence="1 7">Multi-pass membrane protein</topology>
    </subcellularLocation>
</comment>
<dbReference type="Pfam" id="PF04535">
    <property type="entry name" value="CASP_dom"/>
    <property type="match status" value="1"/>
</dbReference>
<evidence type="ECO:0000256" key="4">
    <source>
        <dbReference type="ARBA" id="ARBA00022692"/>
    </source>
</evidence>
<name>A0A8T2QL19_CERRI</name>
<evidence type="ECO:0000259" key="8">
    <source>
        <dbReference type="Pfam" id="PF04535"/>
    </source>
</evidence>
<evidence type="ECO:0000256" key="5">
    <source>
        <dbReference type="ARBA" id="ARBA00022989"/>
    </source>
</evidence>
<keyword evidence="5 7" id="KW-1133">Transmembrane helix</keyword>
<dbReference type="InterPro" id="IPR006459">
    <property type="entry name" value="CASP/CASPL"/>
</dbReference>
<evidence type="ECO:0000256" key="3">
    <source>
        <dbReference type="ARBA" id="ARBA00022475"/>
    </source>
</evidence>
<dbReference type="GO" id="GO:0005886">
    <property type="term" value="C:plasma membrane"/>
    <property type="evidence" value="ECO:0007669"/>
    <property type="project" value="UniProtKB-SubCell"/>
</dbReference>
<feature type="domain" description="Casparian strip membrane protein" evidence="8">
    <location>
        <begin position="11"/>
        <end position="97"/>
    </location>
</feature>
<evidence type="ECO:0000256" key="1">
    <source>
        <dbReference type="ARBA" id="ARBA00004651"/>
    </source>
</evidence>
<keyword evidence="6 7" id="KW-0472">Membrane</keyword>
<evidence type="ECO:0000313" key="9">
    <source>
        <dbReference type="EMBL" id="KAH7284629.1"/>
    </source>
</evidence>
<comment type="caution">
    <text evidence="7">Lacks conserved residue(s) required for the propagation of feature annotation.</text>
</comment>
<sequence>MNFGSMGLRIVLQVAIGNVSMMARTSPCSSSEFHVLFGDFSITAYILLSGVSAASEVLYLADEGMPKAQWEAMCETYGYFCHMVTASIVLGFLAVILMAVLSARNLFHNFYRKSVYLSKMRHSTLT</sequence>
<dbReference type="NCBIfam" id="TIGR01569">
    <property type="entry name" value="A_tha_TIGR01569"/>
    <property type="match status" value="1"/>
</dbReference>
<feature type="transmembrane region" description="Helical" evidence="7">
    <location>
        <begin position="77"/>
        <end position="103"/>
    </location>
</feature>
<dbReference type="EMBL" id="CM035439">
    <property type="protein sequence ID" value="KAH7284629.1"/>
    <property type="molecule type" value="Genomic_DNA"/>
</dbReference>
<evidence type="ECO:0000256" key="6">
    <source>
        <dbReference type="ARBA" id="ARBA00023136"/>
    </source>
</evidence>
<comment type="subunit">
    <text evidence="7">Homodimer and heterodimers.</text>
</comment>
<reference evidence="9" key="1">
    <citation type="submission" date="2021-08" db="EMBL/GenBank/DDBJ databases">
        <title>WGS assembly of Ceratopteris richardii.</title>
        <authorList>
            <person name="Marchant D.B."/>
            <person name="Chen G."/>
            <person name="Jenkins J."/>
            <person name="Shu S."/>
            <person name="Leebens-Mack J."/>
            <person name="Grimwood J."/>
            <person name="Schmutz J."/>
            <person name="Soltis P."/>
            <person name="Soltis D."/>
            <person name="Chen Z.-H."/>
        </authorList>
    </citation>
    <scope>NUCLEOTIDE SEQUENCE</scope>
    <source>
        <strain evidence="9">Whitten #5841</strain>
        <tissue evidence="9">Leaf</tissue>
    </source>
</reference>
<comment type="caution">
    <text evidence="9">The sequence shown here is derived from an EMBL/GenBank/DDBJ whole genome shotgun (WGS) entry which is preliminary data.</text>
</comment>